<dbReference type="InterPro" id="IPR003661">
    <property type="entry name" value="HisK_dim/P_dom"/>
</dbReference>
<evidence type="ECO:0000256" key="1">
    <source>
        <dbReference type="ARBA" id="ARBA00000085"/>
    </source>
</evidence>
<dbReference type="SUPFAM" id="SSF55874">
    <property type="entry name" value="ATPase domain of HSP90 chaperone/DNA topoisomerase II/histidine kinase"/>
    <property type="match status" value="1"/>
</dbReference>
<evidence type="ECO:0000256" key="7">
    <source>
        <dbReference type="SAM" id="Phobius"/>
    </source>
</evidence>
<accession>A0ABQ3VLB2</accession>
<evidence type="ECO:0000256" key="4">
    <source>
        <dbReference type="ARBA" id="ARBA00022679"/>
    </source>
</evidence>
<dbReference type="PRINTS" id="PR00344">
    <property type="entry name" value="BCTRLSENSOR"/>
</dbReference>
<protein>
    <recommendedName>
        <fullName evidence="2">histidine kinase</fullName>
        <ecNumber evidence="2">2.7.13.3</ecNumber>
    </recommendedName>
</protein>
<dbReference type="Gene3D" id="1.10.287.130">
    <property type="match status" value="1"/>
</dbReference>
<reference evidence="9 10" key="1">
    <citation type="journal article" date="2021" name="Int. J. Syst. Evol. Microbiol.">
        <title>Reticulibacter mediterranei gen. nov., sp. nov., within the new family Reticulibacteraceae fam. nov., and Ktedonospora formicarum gen. nov., sp. nov., Ktedonobacter robiniae sp. nov., Dictyobacter formicarum sp. nov. and Dictyobacter arantiisoli sp. nov., belonging to the class Ktedonobacteria.</title>
        <authorList>
            <person name="Yabe S."/>
            <person name="Zheng Y."/>
            <person name="Wang C.M."/>
            <person name="Sakai Y."/>
            <person name="Abe K."/>
            <person name="Yokota A."/>
            <person name="Donadio S."/>
            <person name="Cavaletti L."/>
            <person name="Monciardini P."/>
        </authorList>
    </citation>
    <scope>NUCLEOTIDE SEQUENCE [LARGE SCALE GENOMIC DNA]</scope>
    <source>
        <strain evidence="9 10">SOSP1-9</strain>
    </source>
</reference>
<keyword evidence="3" id="KW-0597">Phosphoprotein</keyword>
<evidence type="ECO:0000313" key="10">
    <source>
        <dbReference type="Proteomes" id="UP000635565"/>
    </source>
</evidence>
<dbReference type="PANTHER" id="PTHR43047">
    <property type="entry name" value="TWO-COMPONENT HISTIDINE PROTEIN KINASE"/>
    <property type="match status" value="1"/>
</dbReference>
<keyword evidence="10" id="KW-1185">Reference proteome</keyword>
<feature type="transmembrane region" description="Helical" evidence="7">
    <location>
        <begin position="12"/>
        <end position="30"/>
    </location>
</feature>
<keyword evidence="4" id="KW-0808">Transferase</keyword>
<dbReference type="InterPro" id="IPR004358">
    <property type="entry name" value="Sig_transdc_His_kin-like_C"/>
</dbReference>
<organism evidence="9 10">
    <name type="scientific">Dictyobacter formicarum</name>
    <dbReference type="NCBI Taxonomy" id="2778368"/>
    <lineage>
        <taxon>Bacteria</taxon>
        <taxon>Bacillati</taxon>
        <taxon>Chloroflexota</taxon>
        <taxon>Ktedonobacteria</taxon>
        <taxon>Ktedonobacterales</taxon>
        <taxon>Dictyobacteraceae</taxon>
        <taxon>Dictyobacter</taxon>
    </lineage>
</organism>
<evidence type="ECO:0000256" key="5">
    <source>
        <dbReference type="ARBA" id="ARBA00022777"/>
    </source>
</evidence>
<proteinExistence type="predicted"/>
<dbReference type="InterPro" id="IPR005467">
    <property type="entry name" value="His_kinase_dom"/>
</dbReference>
<keyword evidence="7" id="KW-1133">Transmembrane helix</keyword>
<dbReference type="Gene3D" id="3.30.565.10">
    <property type="entry name" value="Histidine kinase-like ATPase, C-terminal domain"/>
    <property type="match status" value="1"/>
</dbReference>
<evidence type="ECO:0000313" key="9">
    <source>
        <dbReference type="EMBL" id="GHO86875.1"/>
    </source>
</evidence>
<dbReference type="PANTHER" id="PTHR43047:SF72">
    <property type="entry name" value="OSMOSENSING HISTIDINE PROTEIN KINASE SLN1"/>
    <property type="match status" value="1"/>
</dbReference>
<keyword evidence="6" id="KW-0902">Two-component regulatory system</keyword>
<comment type="caution">
    <text evidence="9">The sequence shown here is derived from an EMBL/GenBank/DDBJ whole genome shotgun (WGS) entry which is preliminary data.</text>
</comment>
<dbReference type="InterPro" id="IPR003594">
    <property type="entry name" value="HATPase_dom"/>
</dbReference>
<gene>
    <name evidence="9" type="ORF">KSZ_48810</name>
</gene>
<dbReference type="EMBL" id="BNJJ01000014">
    <property type="protein sequence ID" value="GHO86875.1"/>
    <property type="molecule type" value="Genomic_DNA"/>
</dbReference>
<name>A0ABQ3VLB2_9CHLR</name>
<dbReference type="SMART" id="SM00388">
    <property type="entry name" value="HisKA"/>
    <property type="match status" value="1"/>
</dbReference>
<evidence type="ECO:0000259" key="8">
    <source>
        <dbReference type="PROSITE" id="PS50109"/>
    </source>
</evidence>
<dbReference type="SMART" id="SM00387">
    <property type="entry name" value="HATPase_c"/>
    <property type="match status" value="1"/>
</dbReference>
<feature type="transmembrane region" description="Helical" evidence="7">
    <location>
        <begin position="42"/>
        <end position="62"/>
    </location>
</feature>
<dbReference type="Proteomes" id="UP000635565">
    <property type="component" value="Unassembled WGS sequence"/>
</dbReference>
<feature type="domain" description="Histidine kinase" evidence="8">
    <location>
        <begin position="105"/>
        <end position="330"/>
    </location>
</feature>
<dbReference type="PROSITE" id="PS50109">
    <property type="entry name" value="HIS_KIN"/>
    <property type="match status" value="1"/>
</dbReference>
<keyword evidence="7" id="KW-0472">Membrane</keyword>
<dbReference type="InterPro" id="IPR036097">
    <property type="entry name" value="HisK_dim/P_sf"/>
</dbReference>
<keyword evidence="7" id="KW-0812">Transmembrane</keyword>
<evidence type="ECO:0000256" key="6">
    <source>
        <dbReference type="ARBA" id="ARBA00023012"/>
    </source>
</evidence>
<dbReference type="SUPFAM" id="SSF47384">
    <property type="entry name" value="Homodimeric domain of signal transducing histidine kinase"/>
    <property type="match status" value="1"/>
</dbReference>
<dbReference type="CDD" id="cd00082">
    <property type="entry name" value="HisKA"/>
    <property type="match status" value="1"/>
</dbReference>
<sequence>MLIWAWTFDKKGTYIYFWSFVGGVGIYYLLSLISALHLPAVPISLIIDIPVIIIVAVAIIALKKRQIDRDTEPLRVLTEENKQQRQLAAEQIRQFEQIKTQFLINVNHELRTPLAATYSYFELLKVLFEQKGQLDYKDHGTYLRDALRYCEELRSIVNNILDTMDIDNIQPAYSYGQYNVAEVILEICTNIDIVRHEQYRIHIQVPSNLYVQANMQYLRHILHQLLTNAFKYTPPGSPIIIRAELDPAEENTVYISVKDRGPGIPFREQAHIFDQFARLPRDIGGTVRGTGLGLYICRQLVERMHGHIWVESSGLQGRGCCFRFTLPRAEVVTATTGHMPGDPTQGF</sequence>
<keyword evidence="5" id="KW-0418">Kinase</keyword>
<dbReference type="Pfam" id="PF02518">
    <property type="entry name" value="HATPase_c"/>
    <property type="match status" value="1"/>
</dbReference>
<dbReference type="EC" id="2.7.13.3" evidence="2"/>
<dbReference type="Pfam" id="PF00512">
    <property type="entry name" value="HisKA"/>
    <property type="match status" value="1"/>
</dbReference>
<dbReference type="InterPro" id="IPR036890">
    <property type="entry name" value="HATPase_C_sf"/>
</dbReference>
<dbReference type="CDD" id="cd00075">
    <property type="entry name" value="HATPase"/>
    <property type="match status" value="1"/>
</dbReference>
<evidence type="ECO:0000256" key="2">
    <source>
        <dbReference type="ARBA" id="ARBA00012438"/>
    </source>
</evidence>
<comment type="catalytic activity">
    <reaction evidence="1">
        <text>ATP + protein L-histidine = ADP + protein N-phospho-L-histidine.</text>
        <dbReference type="EC" id="2.7.13.3"/>
    </reaction>
</comment>
<evidence type="ECO:0000256" key="3">
    <source>
        <dbReference type="ARBA" id="ARBA00022553"/>
    </source>
</evidence>